<protein>
    <submittedName>
        <fullName evidence="1">Uncharacterized protein</fullName>
    </submittedName>
</protein>
<gene>
    <name evidence="1" type="ORF">LA76x_2942</name>
</gene>
<proteinExistence type="predicted"/>
<dbReference type="EMBL" id="CP011129">
    <property type="protein sequence ID" value="ALN81072.1"/>
    <property type="molecule type" value="Genomic_DNA"/>
</dbReference>
<sequence>MIRLDFFGLPDSRAASPSAGLARNPATAQAATAVSGCGGALPAPAGAHRFL</sequence>
<organism evidence="1 2">
    <name type="scientific">Lysobacter antibioticus</name>
    <dbReference type="NCBI Taxonomy" id="84531"/>
    <lineage>
        <taxon>Bacteria</taxon>
        <taxon>Pseudomonadati</taxon>
        <taxon>Pseudomonadota</taxon>
        <taxon>Gammaproteobacteria</taxon>
        <taxon>Lysobacterales</taxon>
        <taxon>Lysobacteraceae</taxon>
        <taxon>Lysobacter</taxon>
    </lineage>
</organism>
<dbReference type="KEGG" id="lab:LA76x_2942"/>
<reference evidence="1 2" key="1">
    <citation type="journal article" date="2015" name="BMC Genomics">
        <title>Comparative genomics and metabolic profiling of the genus Lysobacter.</title>
        <authorList>
            <person name="de Bruijn I."/>
            <person name="Cheng X."/>
            <person name="de Jager V."/>
            <person name="Exposito R.G."/>
            <person name="Watrous J."/>
            <person name="Patel N."/>
            <person name="Postma J."/>
            <person name="Dorrestein P.C."/>
            <person name="Kobayashi D."/>
            <person name="Raaijmakers J.M."/>
        </authorList>
    </citation>
    <scope>NUCLEOTIDE SEQUENCE [LARGE SCALE GENOMIC DNA]</scope>
    <source>
        <strain evidence="1 2">76</strain>
    </source>
</reference>
<dbReference type="STRING" id="84531.LA76x_2942"/>
<dbReference type="PATRIC" id="fig|84531.8.peg.2953"/>
<accession>A0A0S2FC27</accession>
<evidence type="ECO:0000313" key="2">
    <source>
        <dbReference type="Proteomes" id="UP000060787"/>
    </source>
</evidence>
<keyword evidence="2" id="KW-1185">Reference proteome</keyword>
<dbReference type="AlphaFoldDB" id="A0A0S2FC27"/>
<evidence type="ECO:0000313" key="1">
    <source>
        <dbReference type="EMBL" id="ALN81072.1"/>
    </source>
</evidence>
<name>A0A0S2FC27_LYSAN</name>
<dbReference type="Proteomes" id="UP000060787">
    <property type="component" value="Chromosome"/>
</dbReference>